<dbReference type="PANTHER" id="PTHR43775">
    <property type="entry name" value="FATTY ACID SYNTHASE"/>
    <property type="match status" value="1"/>
</dbReference>
<dbReference type="InterPro" id="IPR050091">
    <property type="entry name" value="PKS_NRPS_Biosynth_Enz"/>
</dbReference>
<dbReference type="CDD" id="cd08956">
    <property type="entry name" value="KR_3_FAS_SDR_x"/>
    <property type="match status" value="1"/>
</dbReference>
<dbReference type="SUPFAM" id="SSF51735">
    <property type="entry name" value="NAD(P)-binding Rossmann-fold domains"/>
    <property type="match status" value="1"/>
</dbReference>
<feature type="non-terminal residue" evidence="4">
    <location>
        <position position="1"/>
    </location>
</feature>
<dbReference type="InterPro" id="IPR013968">
    <property type="entry name" value="PKS_KR"/>
</dbReference>
<dbReference type="InterPro" id="IPR057326">
    <property type="entry name" value="KR_dom"/>
</dbReference>
<dbReference type="SMART" id="SM00822">
    <property type="entry name" value="PKS_KR"/>
    <property type="match status" value="1"/>
</dbReference>
<keyword evidence="2" id="KW-0511">Multifunctional enzyme</keyword>
<sequence length="255" mass="25776">ARVPLSATGRAPGWDGDGTVLITGGTGAIGAHVARHLAAEHGVRHLLLTSRSGPAAEGAAELLAELAALGAHAEIAACDAADRDALAALLAALPPAHPLTGVVHAAGVLSDGVVATMTPERLDLVLRPKVDAAINLHELTAGLDLSEFVLFSSIAGVFGGMGQGNYAAANAFLDALAHRRRADGLPGRSLAWGLWANSTGMTGGLTEADLRRIARGGIVAFDPAQGLALFDTAGTLDEPVVLPLRLDTAAVRAQA</sequence>
<evidence type="ECO:0000256" key="1">
    <source>
        <dbReference type="ARBA" id="ARBA00022679"/>
    </source>
</evidence>
<organism evidence="4 5">
    <name type="scientific">Streptomyces halstedii</name>
    <dbReference type="NCBI Taxonomy" id="1944"/>
    <lineage>
        <taxon>Bacteria</taxon>
        <taxon>Bacillati</taxon>
        <taxon>Actinomycetota</taxon>
        <taxon>Actinomycetes</taxon>
        <taxon>Kitasatosporales</taxon>
        <taxon>Streptomycetaceae</taxon>
        <taxon>Streptomyces</taxon>
    </lineage>
</organism>
<evidence type="ECO:0000256" key="2">
    <source>
        <dbReference type="ARBA" id="ARBA00023268"/>
    </source>
</evidence>
<dbReference type="Pfam" id="PF08659">
    <property type="entry name" value="KR"/>
    <property type="match status" value="1"/>
</dbReference>
<dbReference type="Proteomes" id="UP000471293">
    <property type="component" value="Unassembled WGS sequence"/>
</dbReference>
<gene>
    <name evidence="4" type="ORF">G3I29_17345</name>
</gene>
<comment type="caution">
    <text evidence="4">The sequence shown here is derived from an EMBL/GenBank/DDBJ whole genome shotgun (WGS) entry which is preliminary data.</text>
</comment>
<evidence type="ECO:0000259" key="3">
    <source>
        <dbReference type="SMART" id="SM00822"/>
    </source>
</evidence>
<dbReference type="Gene3D" id="3.40.50.720">
    <property type="entry name" value="NAD(P)-binding Rossmann-like Domain"/>
    <property type="match status" value="1"/>
</dbReference>
<dbReference type="RefSeq" id="WP_164345776.1">
    <property type="nucleotide sequence ID" value="NZ_JAAGLQ010000356.1"/>
</dbReference>
<feature type="domain" description="Ketoreductase" evidence="3">
    <location>
        <begin position="18"/>
        <end position="198"/>
    </location>
</feature>
<dbReference type="EMBL" id="JAAGLQ010000356">
    <property type="protein sequence ID" value="NEA17244.1"/>
    <property type="molecule type" value="Genomic_DNA"/>
</dbReference>
<accession>A0A6N9U0B4</accession>
<name>A0A6N9U0B4_STRHA</name>
<proteinExistence type="predicted"/>
<protein>
    <submittedName>
        <fullName evidence="4">SDR family NAD(P)-dependent oxidoreductase</fullName>
    </submittedName>
</protein>
<dbReference type="AlphaFoldDB" id="A0A6N9U0B4"/>
<evidence type="ECO:0000313" key="5">
    <source>
        <dbReference type="Proteomes" id="UP000471293"/>
    </source>
</evidence>
<dbReference type="GO" id="GO:0006633">
    <property type="term" value="P:fatty acid biosynthetic process"/>
    <property type="evidence" value="ECO:0007669"/>
    <property type="project" value="TreeGrafter"/>
</dbReference>
<dbReference type="InterPro" id="IPR036291">
    <property type="entry name" value="NAD(P)-bd_dom_sf"/>
</dbReference>
<dbReference type="PANTHER" id="PTHR43775:SF51">
    <property type="entry name" value="INACTIVE PHENOLPHTHIOCEROL SYNTHESIS POLYKETIDE SYNTHASE TYPE I PKS1-RELATED"/>
    <property type="match status" value="1"/>
</dbReference>
<keyword evidence="1" id="KW-0808">Transferase</keyword>
<reference evidence="4 5" key="1">
    <citation type="submission" date="2020-01" db="EMBL/GenBank/DDBJ databases">
        <title>Insect and environment-associated Actinomycetes.</title>
        <authorList>
            <person name="Currrie C."/>
            <person name="Chevrette M."/>
            <person name="Carlson C."/>
            <person name="Stubbendieck R."/>
            <person name="Wendt-Pienkowski E."/>
        </authorList>
    </citation>
    <scope>NUCLEOTIDE SEQUENCE [LARGE SCALE GENOMIC DNA]</scope>
    <source>
        <strain evidence="4 5">SID11342</strain>
    </source>
</reference>
<evidence type="ECO:0000313" key="4">
    <source>
        <dbReference type="EMBL" id="NEA17244.1"/>
    </source>
</evidence>
<feature type="non-terminal residue" evidence="4">
    <location>
        <position position="255"/>
    </location>
</feature>
<dbReference type="GO" id="GO:0004312">
    <property type="term" value="F:fatty acid synthase activity"/>
    <property type="evidence" value="ECO:0007669"/>
    <property type="project" value="TreeGrafter"/>
</dbReference>